<proteinExistence type="predicted"/>
<dbReference type="InterPro" id="IPR029044">
    <property type="entry name" value="Nucleotide-diphossugar_trans"/>
</dbReference>
<dbReference type="PANTHER" id="PTHR43685:SF2">
    <property type="entry name" value="GLYCOSYLTRANSFERASE 2-LIKE DOMAIN-CONTAINING PROTEIN"/>
    <property type="match status" value="1"/>
</dbReference>
<gene>
    <name evidence="2" type="ORF">PH7735_03284</name>
</gene>
<dbReference type="EMBL" id="CYTW01000004">
    <property type="protein sequence ID" value="CUK08719.1"/>
    <property type="molecule type" value="Genomic_DNA"/>
</dbReference>
<reference evidence="3" key="1">
    <citation type="submission" date="2015-09" db="EMBL/GenBank/DDBJ databases">
        <authorList>
            <person name="Rodrigo-Torres Lidia"/>
            <person name="Arahal R.David."/>
        </authorList>
    </citation>
    <scope>NUCLEOTIDE SEQUENCE [LARGE SCALE GENOMIC DNA]</scope>
    <source>
        <strain evidence="3">CECT 7735</strain>
    </source>
</reference>
<keyword evidence="3" id="KW-1185">Reference proteome</keyword>
<keyword evidence="2" id="KW-0808">Transferase</keyword>
<dbReference type="Proteomes" id="UP000051870">
    <property type="component" value="Unassembled WGS sequence"/>
</dbReference>
<dbReference type="GeneID" id="83882263"/>
<dbReference type="Pfam" id="PF00535">
    <property type="entry name" value="Glycos_transf_2"/>
    <property type="match status" value="1"/>
</dbReference>
<evidence type="ECO:0000313" key="2">
    <source>
        <dbReference type="EMBL" id="CUK08719.1"/>
    </source>
</evidence>
<dbReference type="GO" id="GO:0016740">
    <property type="term" value="F:transferase activity"/>
    <property type="evidence" value="ECO:0007669"/>
    <property type="project" value="UniProtKB-KW"/>
</dbReference>
<dbReference type="InterPro" id="IPR050834">
    <property type="entry name" value="Glycosyltransf_2"/>
</dbReference>
<dbReference type="Gene3D" id="3.90.550.10">
    <property type="entry name" value="Spore Coat Polysaccharide Biosynthesis Protein SpsA, Chain A"/>
    <property type="match status" value="1"/>
</dbReference>
<feature type="domain" description="Glycosyltransferase 2-like" evidence="1">
    <location>
        <begin position="105"/>
        <end position="239"/>
    </location>
</feature>
<name>A0A0P1IV42_9RHOB</name>
<dbReference type="SUPFAM" id="SSF53448">
    <property type="entry name" value="Nucleotide-diphospho-sugar transferases"/>
    <property type="match status" value="1"/>
</dbReference>
<dbReference type="AlphaFoldDB" id="A0A0P1IV42"/>
<dbReference type="InterPro" id="IPR001173">
    <property type="entry name" value="Glyco_trans_2-like"/>
</dbReference>
<sequence>MLLNDIALAPVEFRPFINHLIARPCSGLVEFRLSSVNTTKHSRIIGGWIGKFGNIKLTATHSVLEDYAETRVLNQNRLELRRAIHSGNRMQIPTPASCGTPRTAILLATYNGATNLQEQLDSIASQSIKPDLVLISDDGSKDKTQDLVKAFMSTHPDMEISLLEGPCKGAARNFLHLVCEVPDWIDFAAFSDQDDVWLDDKTERSLRAIERASEPDTPILFCGRTWVCDKNLNDKKLSQLRQDPSFKHALVQNIAGGNTMTINRAAIDLLQVSCREARKLVIHDWWAYQIITGVGGTVLYDPEPLLLYRQHEDNVIGANNGLLARIRRMRYIWKGRFRYWNTLNIKALNASAHRLTSENREILRIFEDGRNGGLLKRIGMVHRTGIRRQGLEGKIALYVAAILRKL</sequence>
<organism evidence="2 3">
    <name type="scientific">Shimia thalassica</name>
    <dbReference type="NCBI Taxonomy" id="1715693"/>
    <lineage>
        <taxon>Bacteria</taxon>
        <taxon>Pseudomonadati</taxon>
        <taxon>Pseudomonadota</taxon>
        <taxon>Alphaproteobacteria</taxon>
        <taxon>Rhodobacterales</taxon>
        <taxon>Roseobacteraceae</taxon>
    </lineage>
</organism>
<evidence type="ECO:0000313" key="3">
    <source>
        <dbReference type="Proteomes" id="UP000051870"/>
    </source>
</evidence>
<evidence type="ECO:0000259" key="1">
    <source>
        <dbReference type="Pfam" id="PF00535"/>
    </source>
</evidence>
<dbReference type="RefSeq" id="WP_233488334.1">
    <property type="nucleotide sequence ID" value="NZ_CYTW01000004.1"/>
</dbReference>
<dbReference type="CDD" id="cd04196">
    <property type="entry name" value="GT_2_like_d"/>
    <property type="match status" value="1"/>
</dbReference>
<dbReference type="PANTHER" id="PTHR43685">
    <property type="entry name" value="GLYCOSYLTRANSFERASE"/>
    <property type="match status" value="1"/>
</dbReference>
<dbReference type="STRING" id="1715693.PH7735_03284"/>
<accession>A0A0P1IV42</accession>
<protein>
    <submittedName>
        <fullName evidence="2">Putative glycosyl transferase</fullName>
    </submittedName>
</protein>